<dbReference type="RefSeq" id="WP_149424833.1">
    <property type="nucleotide sequence ID" value="NZ_CP022579.1"/>
</dbReference>
<dbReference type="SMART" id="SM00418">
    <property type="entry name" value="HTH_ARSR"/>
    <property type="match status" value="1"/>
</dbReference>
<dbReference type="InterPro" id="IPR011991">
    <property type="entry name" value="ArsR-like_HTH"/>
</dbReference>
<feature type="domain" description="HTH arsR-type" evidence="5">
    <location>
        <begin position="25"/>
        <end position="116"/>
    </location>
</feature>
<evidence type="ECO:0000256" key="4">
    <source>
        <dbReference type="SAM" id="MobiDB-lite"/>
    </source>
</evidence>
<dbReference type="GO" id="GO:0003677">
    <property type="term" value="F:DNA binding"/>
    <property type="evidence" value="ECO:0007669"/>
    <property type="project" value="UniProtKB-KW"/>
</dbReference>
<feature type="region of interest" description="Disordered" evidence="4">
    <location>
        <begin position="1"/>
        <end position="21"/>
    </location>
</feature>
<dbReference type="AlphaFoldDB" id="A0A5C1E5D6"/>
<dbReference type="CDD" id="cd00090">
    <property type="entry name" value="HTH_ARSR"/>
    <property type="match status" value="1"/>
</dbReference>
<dbReference type="Gene3D" id="1.10.10.10">
    <property type="entry name" value="Winged helix-like DNA-binding domain superfamily/Winged helix DNA-binding domain"/>
    <property type="match status" value="1"/>
</dbReference>
<dbReference type="PANTHER" id="PTHR43132:SF2">
    <property type="entry name" value="ARSENICAL RESISTANCE OPERON REPRESSOR ARSR-RELATED"/>
    <property type="match status" value="1"/>
</dbReference>
<gene>
    <name evidence="6" type="ORF">OTERR_06240</name>
</gene>
<keyword evidence="2" id="KW-0238">DNA-binding</keyword>
<dbReference type="PANTHER" id="PTHR43132">
    <property type="entry name" value="ARSENICAL RESISTANCE OPERON REPRESSOR ARSR-RELATED"/>
    <property type="match status" value="1"/>
</dbReference>
<dbReference type="NCBIfam" id="NF033788">
    <property type="entry name" value="HTH_metalloreg"/>
    <property type="match status" value="1"/>
</dbReference>
<dbReference type="InterPro" id="IPR001845">
    <property type="entry name" value="HTH_ArsR_DNA-bd_dom"/>
</dbReference>
<keyword evidence="1" id="KW-0805">Transcription regulation</keyword>
<keyword evidence="7" id="KW-1185">Reference proteome</keyword>
<name>A0A5C1E5D6_9RHOO</name>
<dbReference type="Pfam" id="PF01022">
    <property type="entry name" value="HTH_5"/>
    <property type="match status" value="1"/>
</dbReference>
<dbReference type="EMBL" id="CP022579">
    <property type="protein sequence ID" value="QEL64100.1"/>
    <property type="molecule type" value="Genomic_DNA"/>
</dbReference>
<sequence>MRSSNETSRDQPEEAAAPSDLLHDLRPHAALAVRLLKAMAHEERLLILCRLLAGECSAGELARDSALSQSAFSQHLTVLRGEGLVTSRKEAQTVFYSLARPDVADILYVLKRSCGA</sequence>
<protein>
    <recommendedName>
        <fullName evidence="5">HTH arsR-type domain-containing protein</fullName>
    </recommendedName>
</protein>
<reference evidence="6 7" key="1">
    <citation type="submission" date="2017-07" db="EMBL/GenBank/DDBJ databases">
        <title>Complete genome sequence of Oryzomicrobium terrae TPP412.</title>
        <authorList>
            <person name="Chiu L.-W."/>
            <person name="Lo K.-J."/>
            <person name="Tsai Y.-M."/>
            <person name="Lin S.-S."/>
            <person name="Kuo C.-H."/>
            <person name="Liu C.-T."/>
        </authorList>
    </citation>
    <scope>NUCLEOTIDE SEQUENCE [LARGE SCALE GENOMIC DNA]</scope>
    <source>
        <strain evidence="6 7">TPP412</strain>
    </source>
</reference>
<evidence type="ECO:0000256" key="3">
    <source>
        <dbReference type="ARBA" id="ARBA00023163"/>
    </source>
</evidence>
<evidence type="ECO:0000259" key="5">
    <source>
        <dbReference type="PROSITE" id="PS50987"/>
    </source>
</evidence>
<dbReference type="PROSITE" id="PS50987">
    <property type="entry name" value="HTH_ARSR_2"/>
    <property type="match status" value="1"/>
</dbReference>
<evidence type="ECO:0000313" key="6">
    <source>
        <dbReference type="EMBL" id="QEL64100.1"/>
    </source>
</evidence>
<dbReference type="SUPFAM" id="SSF46785">
    <property type="entry name" value="Winged helix' DNA-binding domain"/>
    <property type="match status" value="1"/>
</dbReference>
<evidence type="ECO:0000256" key="2">
    <source>
        <dbReference type="ARBA" id="ARBA00023125"/>
    </source>
</evidence>
<dbReference type="InterPro" id="IPR036390">
    <property type="entry name" value="WH_DNA-bd_sf"/>
</dbReference>
<organism evidence="6 7">
    <name type="scientific">Oryzomicrobium terrae</name>
    <dbReference type="NCBI Taxonomy" id="1735038"/>
    <lineage>
        <taxon>Bacteria</taxon>
        <taxon>Pseudomonadati</taxon>
        <taxon>Pseudomonadota</taxon>
        <taxon>Betaproteobacteria</taxon>
        <taxon>Rhodocyclales</taxon>
        <taxon>Rhodocyclaceae</taxon>
        <taxon>Oryzomicrobium</taxon>
    </lineage>
</organism>
<keyword evidence="3" id="KW-0804">Transcription</keyword>
<dbReference type="InterPro" id="IPR051011">
    <property type="entry name" value="Metal_resp_trans_reg"/>
</dbReference>
<accession>A0A5C1E5D6</accession>
<dbReference type="InterPro" id="IPR036388">
    <property type="entry name" value="WH-like_DNA-bd_sf"/>
</dbReference>
<dbReference type="GO" id="GO:0003700">
    <property type="term" value="F:DNA-binding transcription factor activity"/>
    <property type="evidence" value="ECO:0007669"/>
    <property type="project" value="InterPro"/>
</dbReference>
<dbReference type="PRINTS" id="PR00778">
    <property type="entry name" value="HTHARSR"/>
</dbReference>
<evidence type="ECO:0000256" key="1">
    <source>
        <dbReference type="ARBA" id="ARBA00023015"/>
    </source>
</evidence>
<evidence type="ECO:0000313" key="7">
    <source>
        <dbReference type="Proteomes" id="UP000323671"/>
    </source>
</evidence>
<dbReference type="KEGG" id="otr:OTERR_06240"/>
<dbReference type="Proteomes" id="UP000323671">
    <property type="component" value="Chromosome"/>
</dbReference>
<proteinExistence type="predicted"/>